<evidence type="ECO:0000313" key="3">
    <source>
        <dbReference type="Proteomes" id="UP000290013"/>
    </source>
</evidence>
<dbReference type="RefSeq" id="WP_130914070.1">
    <property type="nucleotide sequence ID" value="NZ_LR215974.1"/>
</dbReference>
<sequence length="192" mass="21766">MNKLILIIITIFSISCKSQTNIVDKVNVCNSHPFNTTDGSLYKKDISNLYGPFLGTWKWTSGNREMTLVLLKQTKHHYNMSGNDNFYADRMIGYYIYKENGNVIIDTSNEDLTKDYGLTVNFNILCDGNISTAFFEDPPKKKTYNVLLKKISTTQMKFTASMDENSIILPKNGTVIIPGGTSFPPEMIFTKQ</sequence>
<dbReference type="Pfam" id="PF20448">
    <property type="entry name" value="DUF6705"/>
    <property type="match status" value="1"/>
</dbReference>
<gene>
    <name evidence="2" type="ORF">NCTC12078_01483</name>
</gene>
<dbReference type="PROSITE" id="PS51257">
    <property type="entry name" value="PROKAR_LIPOPROTEIN"/>
    <property type="match status" value="1"/>
</dbReference>
<protein>
    <recommendedName>
        <fullName evidence="1">DUF6705 domain-containing protein</fullName>
    </recommendedName>
</protein>
<dbReference type="KEGG" id="ctai:NCTC12078_01483"/>
<proteinExistence type="predicted"/>
<evidence type="ECO:0000259" key="1">
    <source>
        <dbReference type="Pfam" id="PF20448"/>
    </source>
</evidence>
<feature type="domain" description="DUF6705" evidence="1">
    <location>
        <begin position="2"/>
        <end position="192"/>
    </location>
</feature>
<accession>A0A4U8WKZ6</accession>
<dbReference type="AlphaFoldDB" id="A0A4U8WKZ6"/>
<dbReference type="EMBL" id="LR215974">
    <property type="protein sequence ID" value="VFB03468.1"/>
    <property type="molecule type" value="Genomic_DNA"/>
</dbReference>
<organism evidence="2 3">
    <name type="scientific">Chryseobacterium taihuense</name>
    <dbReference type="NCBI Taxonomy" id="1141221"/>
    <lineage>
        <taxon>Bacteria</taxon>
        <taxon>Pseudomonadati</taxon>
        <taxon>Bacteroidota</taxon>
        <taxon>Flavobacteriia</taxon>
        <taxon>Flavobacteriales</taxon>
        <taxon>Weeksellaceae</taxon>
        <taxon>Chryseobacterium group</taxon>
        <taxon>Chryseobacterium</taxon>
    </lineage>
</organism>
<name>A0A4U8WKZ6_9FLAO</name>
<evidence type="ECO:0000313" key="2">
    <source>
        <dbReference type="EMBL" id="VFB03468.1"/>
    </source>
</evidence>
<dbReference type="Proteomes" id="UP000290013">
    <property type="component" value="Chromosome"/>
</dbReference>
<dbReference type="InterPro" id="IPR046551">
    <property type="entry name" value="DUF6705"/>
</dbReference>
<reference evidence="2 3" key="1">
    <citation type="submission" date="2019-02" db="EMBL/GenBank/DDBJ databases">
        <authorList>
            <consortium name="Pathogen Informatics"/>
        </authorList>
    </citation>
    <scope>NUCLEOTIDE SEQUENCE [LARGE SCALE GENOMIC DNA]</scope>
    <source>
        <strain evidence="2 3">3012STDY6944375</strain>
    </source>
</reference>